<dbReference type="Proteomes" id="UP001334248">
    <property type="component" value="Unassembled WGS sequence"/>
</dbReference>
<evidence type="ECO:0000313" key="4">
    <source>
        <dbReference type="EMBL" id="KAK5946534.1"/>
    </source>
</evidence>
<feature type="domain" description="RWD" evidence="3">
    <location>
        <begin position="30"/>
        <end position="133"/>
    </location>
</feature>
<organism evidence="4 5">
    <name type="scientific">Knufia obscura</name>
    <dbReference type="NCBI Taxonomy" id="1635080"/>
    <lineage>
        <taxon>Eukaryota</taxon>
        <taxon>Fungi</taxon>
        <taxon>Dikarya</taxon>
        <taxon>Ascomycota</taxon>
        <taxon>Pezizomycotina</taxon>
        <taxon>Eurotiomycetes</taxon>
        <taxon>Chaetothyriomycetidae</taxon>
        <taxon>Chaetothyriales</taxon>
        <taxon>Trichomeriaceae</taxon>
        <taxon>Knufia</taxon>
    </lineage>
</organism>
<evidence type="ECO:0000259" key="2">
    <source>
        <dbReference type="PROSITE" id="PS50089"/>
    </source>
</evidence>
<evidence type="ECO:0000256" key="1">
    <source>
        <dbReference type="PROSITE-ProRule" id="PRU00175"/>
    </source>
</evidence>
<evidence type="ECO:0000259" key="3">
    <source>
        <dbReference type="PROSITE" id="PS50908"/>
    </source>
</evidence>
<dbReference type="Gene3D" id="3.30.40.10">
    <property type="entry name" value="Zinc/RING finger domain, C3HC4 (zinc finger)"/>
    <property type="match status" value="1"/>
</dbReference>
<comment type="caution">
    <text evidence="4">The sequence shown here is derived from an EMBL/GenBank/DDBJ whole genome shotgun (WGS) entry which is preliminary data.</text>
</comment>
<dbReference type="EMBL" id="JAVHJV010000001">
    <property type="protein sequence ID" value="KAK5946534.1"/>
    <property type="molecule type" value="Genomic_DNA"/>
</dbReference>
<dbReference type="RefSeq" id="XP_064734624.1">
    <property type="nucleotide sequence ID" value="XM_064869127.1"/>
</dbReference>
<dbReference type="SUPFAM" id="SSF57850">
    <property type="entry name" value="RING/U-box"/>
    <property type="match status" value="1"/>
</dbReference>
<gene>
    <name evidence="4" type="ORF">PMZ80_000677</name>
</gene>
<accession>A0ABR0S209</accession>
<dbReference type="InterPro" id="IPR001841">
    <property type="entry name" value="Znf_RING"/>
</dbReference>
<dbReference type="GeneID" id="89994126"/>
<keyword evidence="1" id="KW-0479">Metal-binding</keyword>
<dbReference type="SMART" id="SM00184">
    <property type="entry name" value="RING"/>
    <property type="match status" value="1"/>
</dbReference>
<dbReference type="InterPro" id="IPR013083">
    <property type="entry name" value="Znf_RING/FYVE/PHD"/>
</dbReference>
<reference evidence="4 5" key="1">
    <citation type="journal article" date="2023" name="Res Sq">
        <title>Genomic and morphological characterization of Knufia obscura isolated from the Mars 2020 spacecraft assembly facility.</title>
        <authorList>
            <person name="Chander A.M."/>
            <person name="Teixeira M.M."/>
            <person name="Singh N.K."/>
            <person name="Williams M.P."/>
            <person name="Parker C.W."/>
            <person name="Leo P."/>
            <person name="Stajich J.E."/>
            <person name="Torok T."/>
            <person name="Tighe S."/>
            <person name="Mason C.E."/>
            <person name="Venkateswaran K."/>
        </authorList>
    </citation>
    <scope>NUCLEOTIDE SEQUENCE [LARGE SCALE GENOMIC DNA]</scope>
    <source>
        <strain evidence="4 5">CCFEE 5817</strain>
    </source>
</reference>
<evidence type="ECO:0008006" key="6">
    <source>
        <dbReference type="Google" id="ProtNLM"/>
    </source>
</evidence>
<dbReference type="Gene3D" id="3.10.110.10">
    <property type="entry name" value="Ubiquitin Conjugating Enzyme"/>
    <property type="match status" value="1"/>
</dbReference>
<dbReference type="InterPro" id="IPR016135">
    <property type="entry name" value="UBQ-conjugating_enzyme/RWD"/>
</dbReference>
<keyword evidence="5" id="KW-1185">Reference proteome</keyword>
<dbReference type="Pfam" id="PF05773">
    <property type="entry name" value="RWD"/>
    <property type="match status" value="1"/>
</dbReference>
<protein>
    <recommendedName>
        <fullName evidence="6">RING-type domain-containing protein</fullName>
    </recommendedName>
</protein>
<keyword evidence="1" id="KW-0862">Zinc</keyword>
<feature type="domain" description="RING-type" evidence="2">
    <location>
        <begin position="179"/>
        <end position="221"/>
    </location>
</feature>
<evidence type="ECO:0000313" key="5">
    <source>
        <dbReference type="Proteomes" id="UP001334248"/>
    </source>
</evidence>
<dbReference type="PROSITE" id="PS50089">
    <property type="entry name" value="ZF_RING_2"/>
    <property type="match status" value="1"/>
</dbReference>
<dbReference type="PROSITE" id="PS50908">
    <property type="entry name" value="RWD"/>
    <property type="match status" value="1"/>
</dbReference>
<dbReference type="SUPFAM" id="SSF54495">
    <property type="entry name" value="UBC-like"/>
    <property type="match status" value="1"/>
</dbReference>
<proteinExistence type="predicted"/>
<keyword evidence="1" id="KW-0863">Zinc-finger</keyword>
<name>A0ABR0S209_9EURO</name>
<sequence length="339" mass="38461">MSTLGDLPCPLRPAPSASVNAAMVNDILTDELCALNAIYGEGTLQITQTNNKMVTAMLRLPSTGISFRIEFAEDYPSHPPVIEEPDLPLHLSMNRRIQNMRLLIFQVLHSIFVPGTVCMFDLLDACLPLILCLKEDGLDSEMAWHMVYQTSEMTDVQAQWRWTYKERIDMSGFADMLNCTICFEDGFAFQMIAVPCGHYFCYSCFQAGWEIASNEVNAYTCCHIRVPLPTIQQCTDITEEQSRKYQKMLIDKDIENPFYCTQRSCGELIGSFNAWQLSRGRDPMSQILHLPNCCEAVMFDDAPNVERQLKRMEGALTWYAGRADRIGGGQVMVRCRHTS</sequence>
<dbReference type="InterPro" id="IPR006575">
    <property type="entry name" value="RWD_dom"/>
</dbReference>